<evidence type="ECO:0000259" key="3">
    <source>
        <dbReference type="Pfam" id="PF08707"/>
    </source>
</evidence>
<dbReference type="PANTHER" id="PTHR35372:SF2">
    <property type="entry name" value="SF3 HELICASE DOMAIN-CONTAINING PROTEIN"/>
    <property type="match status" value="1"/>
</dbReference>
<dbReference type="Pfam" id="PF08706">
    <property type="entry name" value="D5_N"/>
    <property type="match status" value="1"/>
</dbReference>
<protein>
    <submittedName>
        <fullName evidence="5">D5-like helicase-primase</fullName>
    </submittedName>
</protein>
<dbReference type="EMBL" id="MK500447">
    <property type="protein sequence ID" value="QBK89928.1"/>
    <property type="molecule type" value="Genomic_DNA"/>
</dbReference>
<proteinExistence type="predicted"/>
<evidence type="ECO:0000256" key="1">
    <source>
        <dbReference type="ARBA" id="ARBA00022801"/>
    </source>
</evidence>
<feature type="domain" description="Primase C-terminal 2" evidence="3">
    <location>
        <begin position="296"/>
        <end position="371"/>
    </location>
</feature>
<dbReference type="InterPro" id="IPR051620">
    <property type="entry name" value="ORF904-like_C"/>
</dbReference>
<gene>
    <name evidence="5" type="ORF">LCPAC101_02110</name>
</gene>
<feature type="domain" description="Bacteriophage/plasmid primase P4 C-terminal" evidence="2">
    <location>
        <begin position="418"/>
        <end position="571"/>
    </location>
</feature>
<evidence type="ECO:0000259" key="4">
    <source>
        <dbReference type="Pfam" id="PF23162"/>
    </source>
</evidence>
<sequence>MLTDFKAGPLALGVKPSQHMPVISNLVFEFVDCDNLSLDDLYNESMIERLVYFHQKVIKENFKLQRDGTKNENIDDEISNDGEDDDCAQLYCCVLESEKPYKIDDKFIVNIRLVFPYCKVDCLYQERIIRPNVIKLLRSENIFSEMYISPSNDMDQMVDIDFIRKPIPLYGSVTRQEESVLVLKDIYPEINDLNEVITIDFCDLFDPSYCGYVKNGLLDSDIFDKRGDDGELLHNEDFWLPMFLSPGYFNVITSPNDLLVSLVSDLPLSNLASSSGGVSPAINVDNTSDSDMDIAERMIHMISPDRAMNESSWLDIGRALYNCDEDDTGFGFNLWVSFSKNGSRSKSDCDTKWGEFEIKNALDVRTLAWFARKDSQNAYKVWHKDKYEKYMIDSLSLFDDDIAKALYWVYWLDYTCKLTDKKITWYRFKNHRWIPVPKGFNLSKKISNEFFRKYETMHINLLSESRKSYVNNVKNVKHDQADRITKIYKQLKNKNSKGNIMSMAIEYFVDEKFADFENMNYTLFGLPNGVIECVDEKAIFRDGKPQDYITMSSGVKYHPEYTWDTPVVKEYMLWMEQTFTDKDLREYFLKWCASLMHSGNNDKILPCWSGEGNNSKSMMKLLFDIVFGQYSFTLSTEILTKRGAAREGPQKAMASKKKIVLVQEPDHGTTFKSGILKEWTGLDKFFANLLYEDGENMDALFKLIIMANKIPIIPGADKAIIERLRAFPFLSTWKRNAPKGKEEQMETKTFLLNKYFSNKLPFLANGAIWVYVQYYEIYCRDGLIEPRLVREATEQYWEENDIYRHFIRDNIEVAIDEDLITDKNPQGINKNEKVTVSEVYKVFNPWFRESYPSLKLIDQSTMRSILKQRLKNLVGDEWLGYRFKFDAEDMMGGMTYGNYKKGK</sequence>
<feature type="domain" description="C962R-like N-terminal AEP" evidence="4">
    <location>
        <begin position="34"/>
        <end position="184"/>
    </location>
</feature>
<keyword evidence="5" id="KW-0067">ATP-binding</keyword>
<evidence type="ECO:0000259" key="2">
    <source>
        <dbReference type="Pfam" id="PF08706"/>
    </source>
</evidence>
<reference evidence="5" key="1">
    <citation type="journal article" date="2019" name="MBio">
        <title>Virus Genomes from Deep Sea Sediments Expand the Ocean Megavirome and Support Independent Origins of Viral Gigantism.</title>
        <authorList>
            <person name="Backstrom D."/>
            <person name="Yutin N."/>
            <person name="Jorgensen S.L."/>
            <person name="Dharamshi J."/>
            <person name="Homa F."/>
            <person name="Zaremba-Niedwiedzka K."/>
            <person name="Spang A."/>
            <person name="Wolf Y.I."/>
            <person name="Koonin E.V."/>
            <person name="Ettema T.J."/>
        </authorList>
    </citation>
    <scope>NUCLEOTIDE SEQUENCE</scope>
</reference>
<keyword evidence="1" id="KW-0378">Hydrolase</keyword>
<keyword evidence="5" id="KW-0547">Nucleotide-binding</keyword>
<dbReference type="PANTHER" id="PTHR35372">
    <property type="entry name" value="ATP BINDING PROTEIN-RELATED"/>
    <property type="match status" value="1"/>
</dbReference>
<dbReference type="GO" id="GO:0016817">
    <property type="term" value="F:hydrolase activity, acting on acid anhydrides"/>
    <property type="evidence" value="ECO:0007669"/>
    <property type="project" value="InterPro"/>
</dbReference>
<organism evidence="5">
    <name type="scientific">Pithovirus LCPAC101</name>
    <dbReference type="NCBI Taxonomy" id="2506586"/>
    <lineage>
        <taxon>Viruses</taxon>
        <taxon>Pithoviruses</taxon>
    </lineage>
</organism>
<dbReference type="InterPro" id="IPR056443">
    <property type="entry name" value="AEP_C962R"/>
</dbReference>
<dbReference type="Pfam" id="PF08707">
    <property type="entry name" value="PriCT_2"/>
    <property type="match status" value="1"/>
</dbReference>
<name>A0A481Z4F6_9VIRU</name>
<dbReference type="InterPro" id="IPR014819">
    <property type="entry name" value="PriCT_2"/>
</dbReference>
<keyword evidence="5" id="KW-0347">Helicase</keyword>
<dbReference type="InterPro" id="IPR014818">
    <property type="entry name" value="Phage/plasmid_primase_P4_C"/>
</dbReference>
<accession>A0A481Z4F6</accession>
<dbReference type="Pfam" id="PF23162">
    <property type="entry name" value="AEP_C962R"/>
    <property type="match status" value="1"/>
</dbReference>
<evidence type="ECO:0000313" key="5">
    <source>
        <dbReference type="EMBL" id="QBK89928.1"/>
    </source>
</evidence>
<dbReference type="GO" id="GO:0004386">
    <property type="term" value="F:helicase activity"/>
    <property type="evidence" value="ECO:0007669"/>
    <property type="project" value="UniProtKB-KW"/>
</dbReference>